<dbReference type="EMBL" id="CAKP01000019">
    <property type="protein sequence ID" value="CCC58117.1"/>
    <property type="molecule type" value="Genomic_DNA"/>
</dbReference>
<proteinExistence type="predicted"/>
<dbReference type="Gene3D" id="3.40.1190.10">
    <property type="entry name" value="Mur-like, catalytic domain"/>
    <property type="match status" value="1"/>
</dbReference>
<evidence type="ECO:0000313" key="3">
    <source>
        <dbReference type="Proteomes" id="UP000007652"/>
    </source>
</evidence>
<dbReference type="AlphaFoldDB" id="G0V4S7"/>
<dbReference type="GO" id="GO:0005524">
    <property type="term" value="F:ATP binding"/>
    <property type="evidence" value="ECO:0007669"/>
    <property type="project" value="InterPro"/>
</dbReference>
<dbReference type="Pfam" id="PF08245">
    <property type="entry name" value="Mur_ligase_M"/>
    <property type="match status" value="1"/>
</dbReference>
<name>G0V4S7_9CLOT</name>
<feature type="domain" description="Mur ligase central" evidence="1">
    <location>
        <begin position="8"/>
        <end position="140"/>
    </location>
</feature>
<gene>
    <name evidence="2" type="ORF">CAAU_0468</name>
</gene>
<sequence length="195" mass="22273">MLVIGILGSRGKSKVLEIIYEELKEHGKEVVCIGTHDNSNEAFEKILFKEVEYVLIAISREDLIEDRISKIKFDVIINLGFDAMEDLNDKIAEVVENIKEEGYYIFNSDFNFPINLNHSNIYVISYGLNDKSTVTATSIDDLTCLCFSFCLQRAIVNINGDLIQPFEKPYEVIGKYHDVYYYLAALTCLMIFGII</sequence>
<dbReference type="STRING" id="857293.CAAU_0468"/>
<organism evidence="2 3">
    <name type="scientific">Caloramator australicus RC3</name>
    <dbReference type="NCBI Taxonomy" id="857293"/>
    <lineage>
        <taxon>Bacteria</taxon>
        <taxon>Bacillati</taxon>
        <taxon>Bacillota</taxon>
        <taxon>Clostridia</taxon>
        <taxon>Eubacteriales</taxon>
        <taxon>Clostridiaceae</taxon>
        <taxon>Caloramator</taxon>
    </lineage>
</organism>
<reference evidence="2 3" key="1">
    <citation type="journal article" date="2011" name="J. Bacteriol.">
        <title>Draft genome sequence of Caloramator australicus strain RC3T, a thermoanaerobe from the Great Artesian Basin of Australia.</title>
        <authorList>
            <person name="Ogg C.D."/>
            <person name="Patel B.K.C."/>
        </authorList>
    </citation>
    <scope>NUCLEOTIDE SEQUENCE [LARGE SCALE GENOMIC DNA]</scope>
    <source>
        <strain evidence="2 3">RC3</strain>
    </source>
</reference>
<dbReference type="InterPro" id="IPR036565">
    <property type="entry name" value="Mur-like_cat_sf"/>
</dbReference>
<dbReference type="GO" id="GO:0016881">
    <property type="term" value="F:acid-amino acid ligase activity"/>
    <property type="evidence" value="ECO:0007669"/>
    <property type="project" value="InterPro"/>
</dbReference>
<accession>G0V4S7</accession>
<protein>
    <submittedName>
        <fullName evidence="2">UDP-N-acetylmuramyl-tripeptide synthetase</fullName>
    </submittedName>
</protein>
<dbReference type="InterPro" id="IPR013221">
    <property type="entry name" value="Mur_ligase_cen"/>
</dbReference>
<dbReference type="Proteomes" id="UP000007652">
    <property type="component" value="Unassembled WGS sequence"/>
</dbReference>
<keyword evidence="3" id="KW-1185">Reference proteome</keyword>
<dbReference type="RefSeq" id="WP_008907835.1">
    <property type="nucleotide sequence ID" value="NZ_CAKP01000019.1"/>
</dbReference>
<dbReference type="eggNOG" id="COG0769">
    <property type="taxonomic scope" value="Bacteria"/>
</dbReference>
<evidence type="ECO:0000259" key="1">
    <source>
        <dbReference type="Pfam" id="PF08245"/>
    </source>
</evidence>
<evidence type="ECO:0000313" key="2">
    <source>
        <dbReference type="EMBL" id="CCC58117.1"/>
    </source>
</evidence>
<dbReference type="OrthoDB" id="1706403at2"/>
<dbReference type="SUPFAM" id="SSF53623">
    <property type="entry name" value="MurD-like peptide ligases, catalytic domain"/>
    <property type="match status" value="1"/>
</dbReference>
<comment type="caution">
    <text evidence="2">The sequence shown here is derived from an EMBL/GenBank/DDBJ whole genome shotgun (WGS) entry which is preliminary data.</text>
</comment>